<protein>
    <recommendedName>
        <fullName evidence="7">Probable branched-chain-amino-acid aminotransferase</fullName>
        <ecNumber evidence="6">2.6.1.42</ecNumber>
    </recommendedName>
</protein>
<name>A0ABW4MDH7_9SPHN</name>
<dbReference type="PANTHER" id="PTHR42743:SF11">
    <property type="entry name" value="AMINODEOXYCHORISMATE LYASE"/>
    <property type="match status" value="1"/>
</dbReference>
<evidence type="ECO:0000256" key="8">
    <source>
        <dbReference type="ARBA" id="ARBA00023304"/>
    </source>
</evidence>
<evidence type="ECO:0000256" key="3">
    <source>
        <dbReference type="ARBA" id="ARBA00004931"/>
    </source>
</evidence>
<comment type="catalytic activity">
    <reaction evidence="10">
        <text>L-isoleucine + 2-oxoglutarate = (S)-3-methyl-2-oxopentanoate + L-glutamate</text>
        <dbReference type="Rhea" id="RHEA:24801"/>
        <dbReference type="ChEBI" id="CHEBI:16810"/>
        <dbReference type="ChEBI" id="CHEBI:29985"/>
        <dbReference type="ChEBI" id="CHEBI:35146"/>
        <dbReference type="ChEBI" id="CHEBI:58045"/>
        <dbReference type="EC" id="2.6.1.42"/>
    </reaction>
</comment>
<evidence type="ECO:0000256" key="7">
    <source>
        <dbReference type="ARBA" id="ARBA00014472"/>
    </source>
</evidence>
<comment type="catalytic activity">
    <reaction evidence="9">
        <text>L-valine + 2-oxoglutarate = 3-methyl-2-oxobutanoate + L-glutamate</text>
        <dbReference type="Rhea" id="RHEA:24813"/>
        <dbReference type="ChEBI" id="CHEBI:11851"/>
        <dbReference type="ChEBI" id="CHEBI:16810"/>
        <dbReference type="ChEBI" id="CHEBI:29985"/>
        <dbReference type="ChEBI" id="CHEBI:57762"/>
        <dbReference type="EC" id="2.6.1.42"/>
    </reaction>
</comment>
<organism evidence="12 13">
    <name type="scientific">Sphingorhabdus buctiana</name>
    <dbReference type="NCBI Taxonomy" id="1508805"/>
    <lineage>
        <taxon>Bacteria</taxon>
        <taxon>Pseudomonadati</taxon>
        <taxon>Pseudomonadota</taxon>
        <taxon>Alphaproteobacteria</taxon>
        <taxon>Sphingomonadales</taxon>
        <taxon>Sphingomonadaceae</taxon>
        <taxon>Sphingorhabdus</taxon>
    </lineage>
</organism>
<comment type="pathway">
    <text evidence="2">Amino-acid biosynthesis; L-isoleucine biosynthesis; L-isoleucine from 2-oxobutanoate: step 4/4.</text>
</comment>
<dbReference type="RefSeq" id="WP_381514063.1">
    <property type="nucleotide sequence ID" value="NZ_JBHUEL010000008.1"/>
</dbReference>
<reference evidence="13" key="1">
    <citation type="journal article" date="2019" name="Int. J. Syst. Evol. Microbiol.">
        <title>The Global Catalogue of Microorganisms (GCM) 10K type strain sequencing project: providing services to taxonomists for standard genome sequencing and annotation.</title>
        <authorList>
            <consortium name="The Broad Institute Genomics Platform"/>
            <consortium name="The Broad Institute Genome Sequencing Center for Infectious Disease"/>
            <person name="Wu L."/>
            <person name="Ma J."/>
        </authorList>
    </citation>
    <scope>NUCLEOTIDE SEQUENCE [LARGE SCALE GENOMIC DNA]</scope>
    <source>
        <strain evidence="13">CGMCC 1.12449</strain>
    </source>
</reference>
<dbReference type="EC" id="2.6.1.42" evidence="6"/>
<comment type="function">
    <text evidence="1">Acts on leucine, isoleucine and valine.</text>
</comment>
<keyword evidence="8" id="KW-0028">Amino-acid biosynthesis</keyword>
<evidence type="ECO:0000256" key="9">
    <source>
        <dbReference type="ARBA" id="ARBA00048212"/>
    </source>
</evidence>
<gene>
    <name evidence="12" type="ORF">ACFSAG_09620</name>
</gene>
<dbReference type="Gene3D" id="3.20.10.10">
    <property type="entry name" value="D-amino Acid Aminotransferase, subunit A, domain 2"/>
    <property type="match status" value="1"/>
</dbReference>
<evidence type="ECO:0000256" key="10">
    <source>
        <dbReference type="ARBA" id="ARBA00048798"/>
    </source>
</evidence>
<evidence type="ECO:0000256" key="2">
    <source>
        <dbReference type="ARBA" id="ARBA00004824"/>
    </source>
</evidence>
<dbReference type="Gene3D" id="3.30.470.10">
    <property type="match status" value="1"/>
</dbReference>
<dbReference type="InterPro" id="IPR036038">
    <property type="entry name" value="Aminotransferase-like"/>
</dbReference>
<evidence type="ECO:0000313" key="12">
    <source>
        <dbReference type="EMBL" id="MFD1767101.1"/>
    </source>
</evidence>
<comment type="pathway">
    <text evidence="4">Amino-acid biosynthesis; L-leucine biosynthesis; L-leucine from 3-methyl-2-oxobutanoate: step 4/4.</text>
</comment>
<proteinExistence type="inferred from homology"/>
<comment type="caution">
    <text evidence="12">The sequence shown here is derived from an EMBL/GenBank/DDBJ whole genome shotgun (WGS) entry which is preliminary data.</text>
</comment>
<evidence type="ECO:0000313" key="13">
    <source>
        <dbReference type="Proteomes" id="UP001597215"/>
    </source>
</evidence>
<dbReference type="CDD" id="cd01558">
    <property type="entry name" value="D-AAT_like"/>
    <property type="match status" value="1"/>
</dbReference>
<keyword evidence="12" id="KW-0032">Aminotransferase</keyword>
<evidence type="ECO:0000256" key="6">
    <source>
        <dbReference type="ARBA" id="ARBA00013053"/>
    </source>
</evidence>
<dbReference type="NCBIfam" id="NF005209">
    <property type="entry name" value="PRK06680.1"/>
    <property type="match status" value="1"/>
</dbReference>
<dbReference type="Proteomes" id="UP001597215">
    <property type="component" value="Unassembled WGS sequence"/>
</dbReference>
<dbReference type="Pfam" id="PF01063">
    <property type="entry name" value="Aminotran_4"/>
    <property type="match status" value="1"/>
</dbReference>
<comment type="catalytic activity">
    <reaction evidence="11">
        <text>L-leucine + 2-oxoglutarate = 4-methyl-2-oxopentanoate + L-glutamate</text>
        <dbReference type="Rhea" id="RHEA:18321"/>
        <dbReference type="ChEBI" id="CHEBI:16810"/>
        <dbReference type="ChEBI" id="CHEBI:17865"/>
        <dbReference type="ChEBI" id="CHEBI:29985"/>
        <dbReference type="ChEBI" id="CHEBI:57427"/>
        <dbReference type="EC" id="2.6.1.42"/>
    </reaction>
</comment>
<dbReference type="InterPro" id="IPR001544">
    <property type="entry name" value="Aminotrans_IV"/>
</dbReference>
<keyword evidence="8" id="KW-0100">Branched-chain amino acid biosynthesis</keyword>
<dbReference type="SUPFAM" id="SSF56752">
    <property type="entry name" value="D-aminoacid aminotransferase-like PLP-dependent enzymes"/>
    <property type="match status" value="1"/>
</dbReference>
<dbReference type="PANTHER" id="PTHR42743">
    <property type="entry name" value="AMINO-ACID AMINOTRANSFERASE"/>
    <property type="match status" value="1"/>
</dbReference>
<comment type="pathway">
    <text evidence="3">Amino-acid biosynthesis; L-valine biosynthesis; L-valine from pyruvate: step 4/4.</text>
</comment>
<dbReference type="InterPro" id="IPR043131">
    <property type="entry name" value="BCAT-like_N"/>
</dbReference>
<accession>A0ABW4MDH7</accession>
<comment type="similarity">
    <text evidence="5">Belongs to the class-IV pyridoxal-phosphate-dependent aminotransferase family.</text>
</comment>
<evidence type="ECO:0000256" key="4">
    <source>
        <dbReference type="ARBA" id="ARBA00005072"/>
    </source>
</evidence>
<dbReference type="InterPro" id="IPR043132">
    <property type="entry name" value="BCAT-like_C"/>
</dbReference>
<dbReference type="GO" id="GO:0047810">
    <property type="term" value="F:D-alanine-2-oxoglutarate aminotransferase activity"/>
    <property type="evidence" value="ECO:0007669"/>
    <property type="project" value="UniProtKB-EC"/>
</dbReference>
<sequence length="285" mass="31357">MRTVYLNGQFVPESEAKVSVFDRGFLFADAVYEVVSVIDAKLIDFEGHVVRLHRSMAELKMPHPPTREALLSMCRELVARNDLVEGMIYFEVTRGNPGDRDFLFPAGDLQPTIVGFTQKASLVDRPQAESGLSVVTLPDRRWQMAHVKTTQLLYASLMKAEAKAQGADDAWLVRDGFVTEGTSQNAHIVTKQGKLITHPLDSSILHGITQASVLELARQGAVEIETRAFTVEEAKDAAEAMVTAASAFVLPVTRIDGVQLGDGKCGPITRKLRETYIEFARNSAI</sequence>
<evidence type="ECO:0000256" key="5">
    <source>
        <dbReference type="ARBA" id="ARBA00009320"/>
    </source>
</evidence>
<evidence type="ECO:0000256" key="11">
    <source>
        <dbReference type="ARBA" id="ARBA00049229"/>
    </source>
</evidence>
<keyword evidence="12" id="KW-0808">Transferase</keyword>
<evidence type="ECO:0000256" key="1">
    <source>
        <dbReference type="ARBA" id="ARBA00003109"/>
    </source>
</evidence>
<dbReference type="InterPro" id="IPR050571">
    <property type="entry name" value="Class-IV_PLP-Dep_Aminotrnsfr"/>
</dbReference>
<keyword evidence="13" id="KW-1185">Reference proteome</keyword>
<dbReference type="EMBL" id="JBHUEL010000008">
    <property type="protein sequence ID" value="MFD1767101.1"/>
    <property type="molecule type" value="Genomic_DNA"/>
</dbReference>